<feature type="compositionally biased region" description="Polar residues" evidence="1">
    <location>
        <begin position="65"/>
        <end position="75"/>
    </location>
</feature>
<evidence type="ECO:0000256" key="1">
    <source>
        <dbReference type="SAM" id="MobiDB-lite"/>
    </source>
</evidence>
<protein>
    <submittedName>
        <fullName evidence="2">Uncharacterized protein</fullName>
    </submittedName>
</protein>
<accession>A0A2T3AMX3</accession>
<dbReference type="AlphaFoldDB" id="A0A2T3AMX3"/>
<reference evidence="2 3" key="1">
    <citation type="journal article" date="2018" name="Mycol. Prog.">
        <title>Coniella lustricola, a new species from submerged detritus.</title>
        <authorList>
            <person name="Raudabaugh D.B."/>
            <person name="Iturriaga T."/>
            <person name="Carver A."/>
            <person name="Mondo S."/>
            <person name="Pangilinan J."/>
            <person name="Lipzen A."/>
            <person name="He G."/>
            <person name="Amirebrahimi M."/>
            <person name="Grigoriev I.V."/>
            <person name="Miller A.N."/>
        </authorList>
    </citation>
    <scope>NUCLEOTIDE SEQUENCE [LARGE SCALE GENOMIC DNA]</scope>
    <source>
        <strain evidence="2 3">B22-T-1</strain>
    </source>
</reference>
<sequence length="180" mass="20014">MPFIANVQRTGYRDITSRQHNGFFVQRVLLSCSCAPNGQPALPRPGYGVSETSSCYATHGTSRNLFPRSLNQKQNIPGPGHGQDQDQGHSQSQGPVGKRLRAHVKKKRHTVSSSLEVCAHQHSFAFPFQRSCRKVDTLPAKAPFPKLQRDRKMICASLRVQICAQSRRCGLFIWQGGQSS</sequence>
<dbReference type="Proteomes" id="UP000241462">
    <property type="component" value="Unassembled WGS sequence"/>
</dbReference>
<proteinExistence type="predicted"/>
<name>A0A2T3AMX3_9PEZI</name>
<dbReference type="EMBL" id="KZ678374">
    <property type="protein sequence ID" value="PSS03687.1"/>
    <property type="molecule type" value="Genomic_DNA"/>
</dbReference>
<keyword evidence="3" id="KW-1185">Reference proteome</keyword>
<dbReference type="InParanoid" id="A0A2T3AMX3"/>
<evidence type="ECO:0000313" key="3">
    <source>
        <dbReference type="Proteomes" id="UP000241462"/>
    </source>
</evidence>
<gene>
    <name evidence="2" type="ORF">BD289DRAFT_158186</name>
</gene>
<feature type="region of interest" description="Disordered" evidence="1">
    <location>
        <begin position="65"/>
        <end position="105"/>
    </location>
</feature>
<evidence type="ECO:0000313" key="2">
    <source>
        <dbReference type="EMBL" id="PSS03687.1"/>
    </source>
</evidence>
<organism evidence="2 3">
    <name type="scientific">Coniella lustricola</name>
    <dbReference type="NCBI Taxonomy" id="2025994"/>
    <lineage>
        <taxon>Eukaryota</taxon>
        <taxon>Fungi</taxon>
        <taxon>Dikarya</taxon>
        <taxon>Ascomycota</taxon>
        <taxon>Pezizomycotina</taxon>
        <taxon>Sordariomycetes</taxon>
        <taxon>Sordariomycetidae</taxon>
        <taxon>Diaporthales</taxon>
        <taxon>Schizoparmaceae</taxon>
        <taxon>Coniella</taxon>
    </lineage>
</organism>